<sequence>MYKPWGKVAIVLLSAAQIAGCGGGGKQPDATGGKDAPISTEPITLRVLQTNAAIADLEFQKFFVEPVKKKFPNITMELVRTSKDVTVEKLITSGELPDILLASTTGVIPLQKLDAIEDLNPYIKKYGEDMNRFDPFTTEGLKGYSDKGETVAMPYAMNFSVLFYNKDLFDKFGVAYPKDGMTWDDAEAIARKLTKNENGVPYRGLNPGGVDLMGFGLSLPYVDKKTNKAVLQTDQWRMVMEKALALYKIPGYVVDGKFLGGQGQGYFLKDRTWAMIGAWGDMIGSLEQYQQEGNPINWDMVTLPNFKEAKGFVREGDFHMLHISRLSKHKDEAFRVLSHIASDEVQTIINKSGRLTVLKKTPEYQKSYGADLQTIKGKNLNAIFGVAPNKLHPLTEYDGKARGIINDAATSVLLKNVDMNTALRTAQEQLEKYIQDQQK</sequence>
<dbReference type="InterPro" id="IPR006059">
    <property type="entry name" value="SBP"/>
</dbReference>
<name>A0ABM8VDS4_9BACL</name>
<dbReference type="PANTHER" id="PTHR43649:SF12">
    <property type="entry name" value="DIACETYLCHITOBIOSE BINDING PROTEIN DASA"/>
    <property type="match status" value="1"/>
</dbReference>
<keyword evidence="2" id="KW-1185">Reference proteome</keyword>
<organism evidence="1 2">
    <name type="scientific">Paenibacillus allorhizosphaerae</name>
    <dbReference type="NCBI Taxonomy" id="2849866"/>
    <lineage>
        <taxon>Bacteria</taxon>
        <taxon>Bacillati</taxon>
        <taxon>Bacillota</taxon>
        <taxon>Bacilli</taxon>
        <taxon>Bacillales</taxon>
        <taxon>Paenibacillaceae</taxon>
        <taxon>Paenibacillus</taxon>
    </lineage>
</organism>
<accession>A0ABM8VDS4</accession>
<evidence type="ECO:0000313" key="1">
    <source>
        <dbReference type="EMBL" id="CAG7628715.1"/>
    </source>
</evidence>
<evidence type="ECO:0000313" key="2">
    <source>
        <dbReference type="Proteomes" id="UP000730618"/>
    </source>
</evidence>
<evidence type="ECO:0008006" key="3">
    <source>
        <dbReference type="Google" id="ProtNLM"/>
    </source>
</evidence>
<proteinExistence type="predicted"/>
<dbReference type="InterPro" id="IPR050490">
    <property type="entry name" value="Bact_solute-bd_prot1"/>
</dbReference>
<dbReference type="Proteomes" id="UP000730618">
    <property type="component" value="Unassembled WGS sequence"/>
</dbReference>
<dbReference type="PANTHER" id="PTHR43649">
    <property type="entry name" value="ARABINOSE-BINDING PROTEIN-RELATED"/>
    <property type="match status" value="1"/>
</dbReference>
<dbReference type="EMBL" id="CAJVCE010000003">
    <property type="protein sequence ID" value="CAG7628715.1"/>
    <property type="molecule type" value="Genomic_DNA"/>
</dbReference>
<dbReference type="Pfam" id="PF01547">
    <property type="entry name" value="SBP_bac_1"/>
    <property type="match status" value="1"/>
</dbReference>
<protein>
    <recommendedName>
        <fullName evidence="3">Extracellular solute-binding protein</fullName>
    </recommendedName>
</protein>
<comment type="caution">
    <text evidence="1">The sequence shown here is derived from an EMBL/GenBank/DDBJ whole genome shotgun (WGS) entry which is preliminary data.</text>
</comment>
<reference evidence="1 2" key="1">
    <citation type="submission" date="2021-06" db="EMBL/GenBank/DDBJ databases">
        <authorList>
            <person name="Criscuolo A."/>
        </authorList>
    </citation>
    <scope>NUCLEOTIDE SEQUENCE [LARGE SCALE GENOMIC DNA]</scope>
    <source>
        <strain evidence="2">CIP 111802</strain>
    </source>
</reference>
<gene>
    <name evidence="1" type="ORF">PAECIP111802_01486</name>
</gene>
<dbReference type="RefSeq" id="WP_218097820.1">
    <property type="nucleotide sequence ID" value="NZ_CAJVCE010000003.1"/>
</dbReference>